<sequence length="290" mass="30205">MREQKIVIGFDGSPAAQAALDWALDEANRTGTPAELVYADEWPVWAPAASMVPSPALRPASYVDEVIVGMLDKAVAAAREAYPLVTVTATTIQALPSTALARRSEQAGMIVLGSRDHHALAGLLGSVGAAVGAHAQCPVVVIRGNIPDTAPVVAGIDGSPAAAAVLRFAAEQAAGRKVALRVVRTWPATRPGATLAARTVTATEREPFDALVNRIRDEFPDLDLAAEAVRGDPARVLASFAEDTQLLVVGSRGRDAVRGMVFGSVSRHLLRHTRCPIAIVHEPGATAGAS</sequence>
<dbReference type="Proteomes" id="UP000619479">
    <property type="component" value="Unassembled WGS sequence"/>
</dbReference>
<gene>
    <name evidence="3" type="ORF">Acy02nite_51450</name>
</gene>
<protein>
    <submittedName>
        <fullName evidence="3">Universal stress protein</fullName>
    </submittedName>
</protein>
<reference evidence="3" key="1">
    <citation type="submission" date="2021-01" db="EMBL/GenBank/DDBJ databases">
        <title>Whole genome shotgun sequence of Actinoplanes cyaneus NBRC 14990.</title>
        <authorList>
            <person name="Komaki H."/>
            <person name="Tamura T."/>
        </authorList>
    </citation>
    <scope>NUCLEOTIDE SEQUENCE</scope>
    <source>
        <strain evidence="3">NBRC 14990</strain>
    </source>
</reference>
<dbReference type="InterPro" id="IPR014729">
    <property type="entry name" value="Rossmann-like_a/b/a_fold"/>
</dbReference>
<accession>A0A919M985</accession>
<proteinExistence type="inferred from homology"/>
<dbReference type="InterPro" id="IPR006015">
    <property type="entry name" value="Universal_stress_UspA"/>
</dbReference>
<organism evidence="3 4">
    <name type="scientific">Actinoplanes cyaneus</name>
    <dbReference type="NCBI Taxonomy" id="52696"/>
    <lineage>
        <taxon>Bacteria</taxon>
        <taxon>Bacillati</taxon>
        <taxon>Actinomycetota</taxon>
        <taxon>Actinomycetes</taxon>
        <taxon>Micromonosporales</taxon>
        <taxon>Micromonosporaceae</taxon>
        <taxon>Actinoplanes</taxon>
    </lineage>
</organism>
<dbReference type="PRINTS" id="PR01438">
    <property type="entry name" value="UNVRSLSTRESS"/>
</dbReference>
<feature type="domain" description="UspA" evidence="2">
    <location>
        <begin position="152"/>
        <end position="281"/>
    </location>
</feature>
<dbReference type="InterPro" id="IPR006016">
    <property type="entry name" value="UspA"/>
</dbReference>
<evidence type="ECO:0000313" key="3">
    <source>
        <dbReference type="EMBL" id="GID67264.1"/>
    </source>
</evidence>
<dbReference type="PANTHER" id="PTHR46553:SF3">
    <property type="entry name" value="ADENINE NUCLEOTIDE ALPHA HYDROLASES-LIKE SUPERFAMILY PROTEIN"/>
    <property type="match status" value="1"/>
</dbReference>
<dbReference type="SUPFAM" id="SSF52402">
    <property type="entry name" value="Adenine nucleotide alpha hydrolases-like"/>
    <property type="match status" value="2"/>
</dbReference>
<evidence type="ECO:0000313" key="4">
    <source>
        <dbReference type="Proteomes" id="UP000619479"/>
    </source>
</evidence>
<keyword evidence="4" id="KW-1185">Reference proteome</keyword>
<feature type="domain" description="UspA" evidence="2">
    <location>
        <begin position="4"/>
        <end position="143"/>
    </location>
</feature>
<evidence type="ECO:0000256" key="1">
    <source>
        <dbReference type="ARBA" id="ARBA00008791"/>
    </source>
</evidence>
<dbReference type="Pfam" id="PF00582">
    <property type="entry name" value="Usp"/>
    <property type="match status" value="2"/>
</dbReference>
<evidence type="ECO:0000259" key="2">
    <source>
        <dbReference type="Pfam" id="PF00582"/>
    </source>
</evidence>
<name>A0A919M985_9ACTN</name>
<dbReference type="PANTHER" id="PTHR46553">
    <property type="entry name" value="ADENINE NUCLEOTIDE ALPHA HYDROLASES-LIKE SUPERFAMILY PROTEIN"/>
    <property type="match status" value="1"/>
</dbReference>
<dbReference type="Gene3D" id="3.40.50.620">
    <property type="entry name" value="HUPs"/>
    <property type="match status" value="2"/>
</dbReference>
<dbReference type="RefSeq" id="WP_203744791.1">
    <property type="nucleotide sequence ID" value="NZ_BAAAUC010000004.1"/>
</dbReference>
<comment type="caution">
    <text evidence="3">The sequence shown here is derived from an EMBL/GenBank/DDBJ whole genome shotgun (WGS) entry which is preliminary data.</text>
</comment>
<comment type="similarity">
    <text evidence="1">Belongs to the universal stress protein A family.</text>
</comment>
<dbReference type="AlphaFoldDB" id="A0A919M985"/>
<dbReference type="EMBL" id="BOMH01000038">
    <property type="protein sequence ID" value="GID67264.1"/>
    <property type="molecule type" value="Genomic_DNA"/>
</dbReference>